<dbReference type="EMBL" id="JAUSVX010000008">
    <property type="protein sequence ID" value="MDQ0471321.1"/>
    <property type="molecule type" value="Genomic_DNA"/>
</dbReference>
<evidence type="ECO:0000256" key="4">
    <source>
        <dbReference type="ARBA" id="ARBA00023033"/>
    </source>
</evidence>
<dbReference type="RefSeq" id="WP_307276229.1">
    <property type="nucleotide sequence ID" value="NZ_JAUSVX010000008.1"/>
</dbReference>
<dbReference type="PIRSF" id="PIRSF000337">
    <property type="entry name" value="NTA_MOA"/>
    <property type="match status" value="1"/>
</dbReference>
<dbReference type="Pfam" id="PF00296">
    <property type="entry name" value="Bac_luciferase"/>
    <property type="match status" value="1"/>
</dbReference>
<name>A0ABU0JAM5_9HYPH</name>
<dbReference type="GO" id="GO:0004497">
    <property type="term" value="F:monooxygenase activity"/>
    <property type="evidence" value="ECO:0007669"/>
    <property type="project" value="UniProtKB-KW"/>
</dbReference>
<evidence type="ECO:0000313" key="8">
    <source>
        <dbReference type="Proteomes" id="UP001242480"/>
    </source>
</evidence>
<evidence type="ECO:0000256" key="2">
    <source>
        <dbReference type="ARBA" id="ARBA00022643"/>
    </source>
</evidence>
<proteinExistence type="inferred from homology"/>
<dbReference type="Proteomes" id="UP001242480">
    <property type="component" value="Unassembled WGS sequence"/>
</dbReference>
<dbReference type="PANTHER" id="PTHR30011:SF16">
    <property type="entry name" value="C2H2 FINGER DOMAIN TRANSCRIPTION FACTOR (EUROFUNG)-RELATED"/>
    <property type="match status" value="1"/>
</dbReference>
<protein>
    <submittedName>
        <fullName evidence="7">FMN-dependent oxidoreductase (Nitrilotriacetate monooxygenase family)</fullName>
    </submittedName>
</protein>
<keyword evidence="2" id="KW-0288">FMN</keyword>
<keyword evidence="3" id="KW-0560">Oxidoreductase</keyword>
<gene>
    <name evidence="7" type="ORF">QO011_004344</name>
</gene>
<dbReference type="InterPro" id="IPR016215">
    <property type="entry name" value="NTA_MOA"/>
</dbReference>
<evidence type="ECO:0000256" key="5">
    <source>
        <dbReference type="ARBA" id="ARBA00033748"/>
    </source>
</evidence>
<dbReference type="CDD" id="cd01095">
    <property type="entry name" value="Nitrilotriacetate_monoxgenase"/>
    <property type="match status" value="1"/>
</dbReference>
<feature type="domain" description="Luciferase-like" evidence="6">
    <location>
        <begin position="22"/>
        <end position="386"/>
    </location>
</feature>
<dbReference type="InterPro" id="IPR011251">
    <property type="entry name" value="Luciferase-like_dom"/>
</dbReference>
<evidence type="ECO:0000259" key="6">
    <source>
        <dbReference type="Pfam" id="PF00296"/>
    </source>
</evidence>
<evidence type="ECO:0000256" key="3">
    <source>
        <dbReference type="ARBA" id="ARBA00023002"/>
    </source>
</evidence>
<dbReference type="InterPro" id="IPR051260">
    <property type="entry name" value="Diverse_substr_monoxygenases"/>
</dbReference>
<organism evidence="7 8">
    <name type="scientific">Labrys wisconsinensis</name>
    <dbReference type="NCBI Taxonomy" id="425677"/>
    <lineage>
        <taxon>Bacteria</taxon>
        <taxon>Pseudomonadati</taxon>
        <taxon>Pseudomonadota</taxon>
        <taxon>Alphaproteobacteria</taxon>
        <taxon>Hyphomicrobiales</taxon>
        <taxon>Xanthobacteraceae</taxon>
        <taxon>Labrys</taxon>
    </lineage>
</organism>
<evidence type="ECO:0000256" key="1">
    <source>
        <dbReference type="ARBA" id="ARBA00022630"/>
    </source>
</evidence>
<dbReference type="InterPro" id="IPR036661">
    <property type="entry name" value="Luciferase-like_sf"/>
</dbReference>
<dbReference type="NCBIfam" id="TIGR03860">
    <property type="entry name" value="FMN_nitrolo"/>
    <property type="match status" value="1"/>
</dbReference>
<keyword evidence="1" id="KW-0285">Flavoprotein</keyword>
<accession>A0ABU0JAM5</accession>
<keyword evidence="8" id="KW-1185">Reference proteome</keyword>
<sequence length="448" mass="49651">MPRRSMILLAFFYNPQGDHRLSWRHPRAPGREVFDLSYYRGLAEAAERAKLDAIFIADHLGIWDTYRSGVAHYANARLEPLTLVSALAAVTRHIGFMATASTSYNEPFNLARMFASIDHLSGGRVGWNVVTSALEEEARNFGRDANIEHARRYERAGEFLDVAKALWDSWEDEALLIDKGSGFFADPERVHYLDHAGPQFRVRGPLNVPRPPQGHPLIVQAGSSEAGRELAAAHAEVHFAVIRSEAEGLAYRADMDARLTRKGRKPESFKLIPGVLPIVAASRAEALEKQEALEALMLDRVAIDLLSSWAGVDLSAYPPDGPIPDLPNEGTFDGWRTWLKLVKDETNKGLSIRQLARKIANTGSVPLLAGTASDIADQLEAWFVSGAADGYNLMFPLLPEDWTNFMQTVVPELQRRGLHRTDYEPGTLRDRLGLQRPENGFAAARPGG</sequence>
<evidence type="ECO:0000313" key="7">
    <source>
        <dbReference type="EMBL" id="MDQ0471321.1"/>
    </source>
</evidence>
<keyword evidence="4 7" id="KW-0503">Monooxygenase</keyword>
<comment type="caution">
    <text evidence="7">The sequence shown here is derived from an EMBL/GenBank/DDBJ whole genome shotgun (WGS) entry which is preliminary data.</text>
</comment>
<reference evidence="7 8" key="1">
    <citation type="submission" date="2023-07" db="EMBL/GenBank/DDBJ databases">
        <title>Genomic Encyclopedia of Type Strains, Phase IV (KMG-IV): sequencing the most valuable type-strain genomes for metagenomic binning, comparative biology and taxonomic classification.</title>
        <authorList>
            <person name="Goeker M."/>
        </authorList>
    </citation>
    <scope>NUCLEOTIDE SEQUENCE [LARGE SCALE GENOMIC DNA]</scope>
    <source>
        <strain evidence="7 8">DSM 19619</strain>
    </source>
</reference>
<comment type="similarity">
    <text evidence="5">Belongs to the NtaA/SnaA/DszA monooxygenase family.</text>
</comment>
<dbReference type="PANTHER" id="PTHR30011">
    <property type="entry name" value="ALKANESULFONATE MONOOXYGENASE-RELATED"/>
    <property type="match status" value="1"/>
</dbReference>
<dbReference type="SUPFAM" id="SSF51679">
    <property type="entry name" value="Bacterial luciferase-like"/>
    <property type="match status" value="1"/>
</dbReference>
<dbReference type="Gene3D" id="3.20.20.30">
    <property type="entry name" value="Luciferase-like domain"/>
    <property type="match status" value="1"/>
</dbReference>